<comment type="caution">
    <text evidence="7">The sequence shown here is derived from an EMBL/GenBank/DDBJ whole genome shotgun (WGS) entry which is preliminary data.</text>
</comment>
<dbReference type="Gene3D" id="3.50.50.60">
    <property type="entry name" value="FAD/NAD(P)-binding domain"/>
    <property type="match status" value="1"/>
</dbReference>
<evidence type="ECO:0000256" key="2">
    <source>
        <dbReference type="ARBA" id="ARBA00022630"/>
    </source>
</evidence>
<keyword evidence="3" id="KW-0274">FAD</keyword>
<keyword evidence="2" id="KW-0285">Flavoprotein</keyword>
<keyword evidence="5" id="KW-0503">Monooxygenase</keyword>
<comment type="cofactor">
    <cofactor evidence="1">
        <name>FAD</name>
        <dbReference type="ChEBI" id="CHEBI:57692"/>
    </cofactor>
</comment>
<dbReference type="Pfam" id="PF01494">
    <property type="entry name" value="FAD_binding_3"/>
    <property type="match status" value="1"/>
</dbReference>
<name>A0A1J4N9Q4_9ACTN</name>
<dbReference type="PRINTS" id="PR00420">
    <property type="entry name" value="RNGMNOXGNASE"/>
</dbReference>
<dbReference type="InterPro" id="IPR036188">
    <property type="entry name" value="FAD/NAD-bd_sf"/>
</dbReference>
<dbReference type="PANTHER" id="PTHR13789">
    <property type="entry name" value="MONOOXYGENASE"/>
    <property type="match status" value="1"/>
</dbReference>
<keyword evidence="8" id="KW-1185">Reference proteome</keyword>
<dbReference type="InterPro" id="IPR002938">
    <property type="entry name" value="FAD-bd"/>
</dbReference>
<dbReference type="Proteomes" id="UP000033772">
    <property type="component" value="Unassembled WGS sequence"/>
</dbReference>
<proteinExistence type="predicted"/>
<evidence type="ECO:0000256" key="3">
    <source>
        <dbReference type="ARBA" id="ARBA00022827"/>
    </source>
</evidence>
<dbReference type="EMBL" id="JZDQ02000010">
    <property type="protein sequence ID" value="OIJ27209.1"/>
    <property type="molecule type" value="Genomic_DNA"/>
</dbReference>
<evidence type="ECO:0000256" key="4">
    <source>
        <dbReference type="ARBA" id="ARBA00023002"/>
    </source>
</evidence>
<gene>
    <name evidence="7" type="ORF">UG56_009135</name>
</gene>
<evidence type="ECO:0000256" key="5">
    <source>
        <dbReference type="ARBA" id="ARBA00023033"/>
    </source>
</evidence>
<dbReference type="AlphaFoldDB" id="A0A1J4N9Q4"/>
<dbReference type="InterPro" id="IPR050493">
    <property type="entry name" value="FAD-dep_Monooxygenase_BioMet"/>
</dbReference>
<evidence type="ECO:0000313" key="7">
    <source>
        <dbReference type="EMBL" id="OIJ27209.1"/>
    </source>
</evidence>
<dbReference type="PANTHER" id="PTHR13789:SF318">
    <property type="entry name" value="GERANYLGERANYL DIPHOSPHATE REDUCTASE"/>
    <property type="match status" value="1"/>
</dbReference>
<protein>
    <recommendedName>
        <fullName evidence="6">FAD-binding domain-containing protein</fullName>
    </recommendedName>
</protein>
<sequence>MTTRDKTALIAGGGIGGLAAAIGLRQAGWTVTVLERPSELREVGAGWSFAPNAVRAADALGVGEEFRAVSVPTEAGATLRTPAGDYLMRFRHERDAPLLANHRADLHRVLVEQLPTEVVRTAAEVTGVEQSPRGVTVSYQTPAGPRSAQADLLVGADGIHSAVRQAVWPDTPAPVFQRILCWRGVTEPGAVWPVEGFQTWGRGARFGAHPLNHQRVFWFLTIRQDDPGVRYHDDLAEVLRRVGGWHKPIPALLAATPADSVLCHDIFDLDPLASYVDGRVAVLGDAAHAMTPFLAQGACQALEDATVLAAELADATDIPAALARYDQARRPRSQMVARMARQDPKISLSTNPLTYGLMTSLTRLAGGGVAARKTARLWDWSPPSRRENAEKGE</sequence>
<dbReference type="GO" id="GO:0004497">
    <property type="term" value="F:monooxygenase activity"/>
    <property type="evidence" value="ECO:0007669"/>
    <property type="project" value="UniProtKB-KW"/>
</dbReference>
<evidence type="ECO:0000259" key="6">
    <source>
        <dbReference type="Pfam" id="PF01494"/>
    </source>
</evidence>
<dbReference type="RefSeq" id="WP_045550461.1">
    <property type="nucleotide sequence ID" value="NZ_JZDQ02000010.1"/>
</dbReference>
<dbReference type="SUPFAM" id="SSF51905">
    <property type="entry name" value="FAD/NAD(P)-binding domain"/>
    <property type="match status" value="1"/>
</dbReference>
<organism evidence="7 8">
    <name type="scientific">Nocardioides luteus</name>
    <dbReference type="NCBI Taxonomy" id="1844"/>
    <lineage>
        <taxon>Bacteria</taxon>
        <taxon>Bacillati</taxon>
        <taxon>Actinomycetota</taxon>
        <taxon>Actinomycetes</taxon>
        <taxon>Propionibacteriales</taxon>
        <taxon>Nocardioidaceae</taxon>
        <taxon>Nocardioides</taxon>
    </lineage>
</organism>
<reference evidence="7" key="1">
    <citation type="submission" date="2016-10" db="EMBL/GenBank/DDBJ databases">
        <title>Draft Genome Sequence of Nocardioides luteus Strain BAFB, an Alkane-Degrading Bacterium Isolated from JP-7 Polluted Soil.</title>
        <authorList>
            <person name="Brown L."/>
            <person name="Ruiz O.N."/>
            <person name="Gunasekera T."/>
        </authorList>
    </citation>
    <scope>NUCLEOTIDE SEQUENCE [LARGE SCALE GENOMIC DNA]</scope>
    <source>
        <strain evidence="7">BAFB</strain>
    </source>
</reference>
<evidence type="ECO:0000313" key="8">
    <source>
        <dbReference type="Proteomes" id="UP000033772"/>
    </source>
</evidence>
<dbReference type="GO" id="GO:0071949">
    <property type="term" value="F:FAD binding"/>
    <property type="evidence" value="ECO:0007669"/>
    <property type="project" value="InterPro"/>
</dbReference>
<feature type="domain" description="FAD-binding" evidence="6">
    <location>
        <begin position="7"/>
        <end position="338"/>
    </location>
</feature>
<accession>A0A1J4N9Q4</accession>
<evidence type="ECO:0000256" key="1">
    <source>
        <dbReference type="ARBA" id="ARBA00001974"/>
    </source>
</evidence>
<keyword evidence="4" id="KW-0560">Oxidoreductase</keyword>
<dbReference type="STRING" id="1844.UG56_009135"/>